<sequence>MPHRVGYVHRDSRHTARSCRRNGYVRAVVTTLEALSRQALRVPISRTPAQACWMMPHSPFCLHTVPAAVAPAKSLSRPTWIKLVE</sequence>
<keyword evidence="1" id="KW-0496">Mitochondrion</keyword>
<name>A0A3P3Y854_PLABS</name>
<geneLocation type="mitochondrion" evidence="1"/>
<evidence type="ECO:0000313" key="2">
    <source>
        <dbReference type="Proteomes" id="UP000290189"/>
    </source>
</evidence>
<dbReference type="Proteomes" id="UP000290189">
    <property type="component" value="Unassembled WGS sequence"/>
</dbReference>
<dbReference type="EMBL" id="OVEO01000005">
    <property type="protein sequence ID" value="SPQ96170.1"/>
    <property type="molecule type" value="Genomic_DNA"/>
</dbReference>
<gene>
    <name evidence="1" type="ORF">PLBR_LOCUS3385</name>
</gene>
<dbReference type="AlphaFoldDB" id="A0A3P3Y854"/>
<accession>A0A3P3Y854</accession>
<proteinExistence type="predicted"/>
<protein>
    <submittedName>
        <fullName evidence="1">Uncharacterized protein</fullName>
    </submittedName>
</protein>
<evidence type="ECO:0000313" key="1">
    <source>
        <dbReference type="EMBL" id="SPQ96170.1"/>
    </source>
</evidence>
<reference evidence="1 2" key="1">
    <citation type="submission" date="2018-03" db="EMBL/GenBank/DDBJ databases">
        <authorList>
            <person name="Fogelqvist J."/>
        </authorList>
    </citation>
    <scope>NUCLEOTIDE SEQUENCE [LARGE SCALE GENOMIC DNA]</scope>
</reference>
<organism evidence="1 2">
    <name type="scientific">Plasmodiophora brassicae</name>
    <name type="common">Clubroot disease agent</name>
    <dbReference type="NCBI Taxonomy" id="37360"/>
    <lineage>
        <taxon>Eukaryota</taxon>
        <taxon>Sar</taxon>
        <taxon>Rhizaria</taxon>
        <taxon>Endomyxa</taxon>
        <taxon>Phytomyxea</taxon>
        <taxon>Plasmodiophorida</taxon>
        <taxon>Plasmodiophoridae</taxon>
        <taxon>Plasmodiophora</taxon>
    </lineage>
</organism>